<gene>
    <name evidence="3" type="primary">smpB</name>
    <name evidence="5" type="ORF">SAMN04488503_2076</name>
</gene>
<dbReference type="AlphaFoldDB" id="A0A239ALN3"/>
<name>A0A239ALN3_9BACT</name>
<evidence type="ECO:0000256" key="4">
    <source>
        <dbReference type="SAM" id="MobiDB-lite"/>
    </source>
</evidence>
<feature type="region of interest" description="Disordered" evidence="4">
    <location>
        <begin position="136"/>
        <end position="158"/>
    </location>
</feature>
<dbReference type="CDD" id="cd09294">
    <property type="entry name" value="SmpB"/>
    <property type="match status" value="1"/>
</dbReference>
<dbReference type="EMBL" id="FZOC01000004">
    <property type="protein sequence ID" value="SNR96469.1"/>
    <property type="molecule type" value="Genomic_DNA"/>
</dbReference>
<dbReference type="PANTHER" id="PTHR30308:SF2">
    <property type="entry name" value="SSRA-BINDING PROTEIN"/>
    <property type="match status" value="1"/>
</dbReference>
<dbReference type="SUPFAM" id="SSF74982">
    <property type="entry name" value="Small protein B (SmpB)"/>
    <property type="match status" value="1"/>
</dbReference>
<evidence type="ECO:0000256" key="2">
    <source>
        <dbReference type="ARBA" id="ARBA00022884"/>
    </source>
</evidence>
<dbReference type="PANTHER" id="PTHR30308">
    <property type="entry name" value="TMRNA-BINDING COMPONENT OF TRANS-TRANSLATION TAGGING COMPLEX"/>
    <property type="match status" value="1"/>
</dbReference>
<protein>
    <recommendedName>
        <fullName evidence="3">SsrA-binding protein</fullName>
    </recommendedName>
    <alternativeName>
        <fullName evidence="3">Small protein B</fullName>
    </alternativeName>
</protein>
<dbReference type="OrthoDB" id="9805462at2"/>
<evidence type="ECO:0000256" key="1">
    <source>
        <dbReference type="ARBA" id="ARBA00022490"/>
    </source>
</evidence>
<proteinExistence type="inferred from homology"/>
<dbReference type="GO" id="GO:0070930">
    <property type="term" value="P:trans-translation-dependent protein tagging"/>
    <property type="evidence" value="ECO:0007669"/>
    <property type="project" value="TreeGrafter"/>
</dbReference>
<keyword evidence="1 3" id="KW-0963">Cytoplasm</keyword>
<dbReference type="InterPro" id="IPR020081">
    <property type="entry name" value="SsrA-bd_prot_CS"/>
</dbReference>
<accession>A0A239ALN3</accession>
<reference evidence="5 6" key="1">
    <citation type="submission" date="2017-06" db="EMBL/GenBank/DDBJ databases">
        <authorList>
            <person name="Kim H.J."/>
            <person name="Triplett B.A."/>
        </authorList>
    </citation>
    <scope>NUCLEOTIDE SEQUENCE [LARGE SCALE GENOMIC DNA]</scope>
    <source>
        <strain evidence="5 6">DSM 13116</strain>
    </source>
</reference>
<keyword evidence="2 3" id="KW-0694">RNA-binding</keyword>
<dbReference type="Pfam" id="PF01668">
    <property type="entry name" value="SmpB"/>
    <property type="match status" value="1"/>
</dbReference>
<dbReference type="RefSeq" id="WP_089274306.1">
    <property type="nucleotide sequence ID" value="NZ_FZOC01000004.1"/>
</dbReference>
<evidence type="ECO:0000256" key="3">
    <source>
        <dbReference type="HAMAP-Rule" id="MF_00023"/>
    </source>
</evidence>
<evidence type="ECO:0000313" key="6">
    <source>
        <dbReference type="Proteomes" id="UP000198324"/>
    </source>
</evidence>
<dbReference type="InterPro" id="IPR023620">
    <property type="entry name" value="SmpB"/>
</dbReference>
<dbReference type="Proteomes" id="UP000198324">
    <property type="component" value="Unassembled WGS sequence"/>
</dbReference>
<keyword evidence="6" id="KW-1185">Reference proteome</keyword>
<organism evidence="5 6">
    <name type="scientific">Humidesulfovibrio mexicanus</name>
    <dbReference type="NCBI Taxonomy" id="147047"/>
    <lineage>
        <taxon>Bacteria</taxon>
        <taxon>Pseudomonadati</taxon>
        <taxon>Thermodesulfobacteriota</taxon>
        <taxon>Desulfovibrionia</taxon>
        <taxon>Desulfovibrionales</taxon>
        <taxon>Desulfovibrionaceae</taxon>
        <taxon>Humidesulfovibrio</taxon>
    </lineage>
</organism>
<sequence length="158" mass="18336">MSNPNRHAGEKLIASNRNARRLYEFLDTYEAGLVLMGSELKSLREGRVNFMDGYVRFQNHEAWLTGVHIAPYANAGMDPHDPTRERKLLLHHREIDKLQASAAQKGLTVVPVRLYFKNGRVKLEIALGRGKNVHDRRDDLKERDLQRDTQRQLADWKH</sequence>
<dbReference type="NCBIfam" id="TIGR00086">
    <property type="entry name" value="smpB"/>
    <property type="match status" value="1"/>
</dbReference>
<comment type="subcellular location">
    <subcellularLocation>
        <location evidence="3">Cytoplasm</location>
    </subcellularLocation>
    <text evidence="3">The tmRNA-SmpB complex associates with stalled 70S ribosomes.</text>
</comment>
<evidence type="ECO:0000313" key="5">
    <source>
        <dbReference type="EMBL" id="SNR96469.1"/>
    </source>
</evidence>
<comment type="similarity">
    <text evidence="3">Belongs to the SmpB family.</text>
</comment>
<dbReference type="NCBIfam" id="NF003843">
    <property type="entry name" value="PRK05422.1"/>
    <property type="match status" value="1"/>
</dbReference>
<dbReference type="GO" id="GO:0070929">
    <property type="term" value="P:trans-translation"/>
    <property type="evidence" value="ECO:0007669"/>
    <property type="project" value="UniProtKB-UniRule"/>
</dbReference>
<dbReference type="PROSITE" id="PS01317">
    <property type="entry name" value="SSRP"/>
    <property type="match status" value="1"/>
</dbReference>
<dbReference type="GO" id="GO:0003723">
    <property type="term" value="F:RNA binding"/>
    <property type="evidence" value="ECO:0007669"/>
    <property type="project" value="UniProtKB-UniRule"/>
</dbReference>
<dbReference type="Gene3D" id="2.40.280.10">
    <property type="match status" value="1"/>
</dbReference>
<dbReference type="InterPro" id="IPR000037">
    <property type="entry name" value="SsrA-bd_prot"/>
</dbReference>
<dbReference type="HAMAP" id="MF_00023">
    <property type="entry name" value="SmpB"/>
    <property type="match status" value="1"/>
</dbReference>
<dbReference type="GO" id="GO:0005829">
    <property type="term" value="C:cytosol"/>
    <property type="evidence" value="ECO:0007669"/>
    <property type="project" value="TreeGrafter"/>
</dbReference>
<comment type="function">
    <text evidence="3">Required for rescue of stalled ribosomes mediated by trans-translation. Binds to transfer-messenger RNA (tmRNA), required for stable association of tmRNA with ribosomes. tmRNA and SmpB together mimic tRNA shape, replacing the anticodon stem-loop with SmpB. tmRNA is encoded by the ssrA gene; the 2 termini fold to resemble tRNA(Ala) and it encodes a 'tag peptide', a short internal open reading frame. During trans-translation Ala-aminoacylated tmRNA acts like a tRNA, entering the A-site of stalled ribosomes, displacing the stalled mRNA. The ribosome then switches to translate the ORF on the tmRNA; the nascent peptide is terminated with the 'tag peptide' encoded by the tmRNA and targeted for degradation. The ribosome is freed to recommence translation, which seems to be the essential function of trans-translation.</text>
</comment>